<sequence length="353" mass="40786">MSIYWNDHVKTLEPYVPGEQPKDKKYIKLNTNENPYGPSPKVIDAIKNAACDDLKLYPDPTCSNLSMEIAKYYHINDDEIFIGNGSDEILAFVFMTFFQKDRKVLFPDISYTFYNVYAEMFNVDYEHIKLDDKFNIPLEGFNKENGGIIFPNPNAPTGKYIETNKIIEVLEKNKNSVVIVDEAYIDFGGKSMVEHIKTYPNLLVIQTFSKSRSLAGLRVGFAIGNSQLIEGLNRVKNSFNSYTIDRLALIGAAEAIKDKNYFYGTTKKIIRTREDTVKKLENLNFEILDSKANFIFVKHKEFSGKYLYEKLKENGVLVRHFNKERIENYLRITIGTDEEMSLLIENLKKILKY</sequence>
<dbReference type="SUPFAM" id="SSF53383">
    <property type="entry name" value="PLP-dependent transferases"/>
    <property type="match status" value="1"/>
</dbReference>
<evidence type="ECO:0000256" key="8">
    <source>
        <dbReference type="HAMAP-Rule" id="MF_01023"/>
    </source>
</evidence>
<protein>
    <recommendedName>
        <fullName evidence="8">Histidinol-phosphate aminotransferase</fullName>
        <ecNumber evidence="8">2.6.1.9</ecNumber>
    </recommendedName>
    <alternativeName>
        <fullName evidence="8">Imidazole acetol-phosphate transaminase</fullName>
    </alternativeName>
</protein>
<keyword evidence="8" id="KW-0028">Amino-acid biosynthesis</keyword>
<feature type="modified residue" description="N6-(pyridoxal phosphate)lysine" evidence="8">
    <location>
        <position position="210"/>
    </location>
</feature>
<dbReference type="InterPro" id="IPR001917">
    <property type="entry name" value="Aminotrans_II_pyridoxalP_BS"/>
</dbReference>
<dbReference type="AlphaFoldDB" id="A0A2S7F7J3"/>
<dbReference type="UniPathway" id="UPA00031">
    <property type="reaction ID" value="UER00012"/>
</dbReference>
<comment type="similarity">
    <text evidence="8">Belongs to the class-II pyridoxal-phosphate-dependent aminotransferase family. Histidinol-phosphate aminotransferase subfamily.</text>
</comment>
<evidence type="ECO:0000313" key="10">
    <source>
        <dbReference type="EMBL" id="PPV13027.1"/>
    </source>
</evidence>
<dbReference type="Gene3D" id="3.90.1150.10">
    <property type="entry name" value="Aspartate Aminotransferase, domain 1"/>
    <property type="match status" value="1"/>
</dbReference>
<dbReference type="Pfam" id="PF00155">
    <property type="entry name" value="Aminotran_1_2"/>
    <property type="match status" value="1"/>
</dbReference>
<feature type="domain" description="Aminotransferase class I/classII large" evidence="9">
    <location>
        <begin position="25"/>
        <end position="346"/>
    </location>
</feature>
<dbReference type="InterPro" id="IPR005861">
    <property type="entry name" value="HisP_aminotrans"/>
</dbReference>
<gene>
    <name evidence="8" type="primary">hisC</name>
    <name evidence="10" type="ORF">AWN73_04515</name>
</gene>
<proteinExistence type="inferred from homology"/>
<evidence type="ECO:0000256" key="3">
    <source>
        <dbReference type="ARBA" id="ARBA00011738"/>
    </source>
</evidence>
<dbReference type="PANTHER" id="PTHR43643:SF3">
    <property type="entry name" value="HISTIDINOL-PHOSPHATE AMINOTRANSFERASE"/>
    <property type="match status" value="1"/>
</dbReference>
<evidence type="ECO:0000256" key="4">
    <source>
        <dbReference type="ARBA" id="ARBA00022576"/>
    </source>
</evidence>
<evidence type="ECO:0000256" key="1">
    <source>
        <dbReference type="ARBA" id="ARBA00001933"/>
    </source>
</evidence>
<comment type="pathway">
    <text evidence="2 8">Amino-acid biosynthesis; L-histidine biosynthesis; L-histidine from 5-phospho-alpha-D-ribose 1-diphosphate: step 7/9.</text>
</comment>
<dbReference type="RefSeq" id="WP_104675653.1">
    <property type="nucleotide sequence ID" value="NZ_LRDH01000129.1"/>
</dbReference>
<keyword evidence="4 8" id="KW-0032">Aminotransferase</keyword>
<keyword evidence="5 8" id="KW-0808">Transferase</keyword>
<dbReference type="EC" id="2.6.1.9" evidence="8"/>
<comment type="subunit">
    <text evidence="3 8">Homodimer.</text>
</comment>
<comment type="catalytic activity">
    <reaction evidence="7 8">
        <text>L-histidinol phosphate + 2-oxoglutarate = 3-(imidazol-4-yl)-2-oxopropyl phosphate + L-glutamate</text>
        <dbReference type="Rhea" id="RHEA:23744"/>
        <dbReference type="ChEBI" id="CHEBI:16810"/>
        <dbReference type="ChEBI" id="CHEBI:29985"/>
        <dbReference type="ChEBI" id="CHEBI:57766"/>
        <dbReference type="ChEBI" id="CHEBI:57980"/>
        <dbReference type="EC" id="2.6.1.9"/>
    </reaction>
</comment>
<evidence type="ECO:0000256" key="2">
    <source>
        <dbReference type="ARBA" id="ARBA00005011"/>
    </source>
</evidence>
<dbReference type="PANTHER" id="PTHR43643">
    <property type="entry name" value="HISTIDINOL-PHOSPHATE AMINOTRANSFERASE 2"/>
    <property type="match status" value="1"/>
</dbReference>
<dbReference type="InterPro" id="IPR015422">
    <property type="entry name" value="PyrdxlP-dep_Trfase_small"/>
</dbReference>
<accession>A0A2S7F7J3</accession>
<dbReference type="NCBIfam" id="TIGR01141">
    <property type="entry name" value="hisC"/>
    <property type="match status" value="1"/>
</dbReference>
<dbReference type="GO" id="GO:0000105">
    <property type="term" value="P:L-histidine biosynthetic process"/>
    <property type="evidence" value="ECO:0007669"/>
    <property type="project" value="UniProtKB-UniRule"/>
</dbReference>
<name>A0A2S7F7J3_CLOBU</name>
<dbReference type="InterPro" id="IPR015421">
    <property type="entry name" value="PyrdxlP-dep_Trfase_major"/>
</dbReference>
<evidence type="ECO:0000256" key="5">
    <source>
        <dbReference type="ARBA" id="ARBA00022679"/>
    </source>
</evidence>
<dbReference type="InterPro" id="IPR004839">
    <property type="entry name" value="Aminotransferase_I/II_large"/>
</dbReference>
<evidence type="ECO:0000259" key="9">
    <source>
        <dbReference type="Pfam" id="PF00155"/>
    </source>
</evidence>
<dbReference type="Proteomes" id="UP000238081">
    <property type="component" value="Unassembled WGS sequence"/>
</dbReference>
<evidence type="ECO:0000256" key="7">
    <source>
        <dbReference type="ARBA" id="ARBA00047481"/>
    </source>
</evidence>
<dbReference type="GO" id="GO:0004400">
    <property type="term" value="F:histidinol-phosphate transaminase activity"/>
    <property type="evidence" value="ECO:0007669"/>
    <property type="project" value="UniProtKB-UniRule"/>
</dbReference>
<organism evidence="10 11">
    <name type="scientific">Clostridium butyricum</name>
    <dbReference type="NCBI Taxonomy" id="1492"/>
    <lineage>
        <taxon>Bacteria</taxon>
        <taxon>Bacillati</taxon>
        <taxon>Bacillota</taxon>
        <taxon>Clostridia</taxon>
        <taxon>Eubacteriales</taxon>
        <taxon>Clostridiaceae</taxon>
        <taxon>Clostridium</taxon>
    </lineage>
</organism>
<reference evidence="10 11" key="1">
    <citation type="submission" date="2016-01" db="EMBL/GenBank/DDBJ databases">
        <title>Characterization of the Clostridium difficile lineages that are prevalent in Hong Kong and China.</title>
        <authorList>
            <person name="Kwok J.S.-L."/>
            <person name="Lam W.-Y."/>
            <person name="Ip M."/>
            <person name="Chan T.-F."/>
            <person name="Hawkey P.M."/>
            <person name="Tsui S.K.-W."/>
        </authorList>
    </citation>
    <scope>NUCLEOTIDE SEQUENCE [LARGE SCALE GENOMIC DNA]</scope>
    <source>
        <strain evidence="10 11">300064</strain>
    </source>
</reference>
<dbReference type="CDD" id="cd00609">
    <property type="entry name" value="AAT_like"/>
    <property type="match status" value="1"/>
</dbReference>
<dbReference type="EMBL" id="LRDH01000129">
    <property type="protein sequence ID" value="PPV13027.1"/>
    <property type="molecule type" value="Genomic_DNA"/>
</dbReference>
<dbReference type="HAMAP" id="MF_01023">
    <property type="entry name" value="HisC_aminotrans_2"/>
    <property type="match status" value="1"/>
</dbReference>
<dbReference type="Gene3D" id="3.40.640.10">
    <property type="entry name" value="Type I PLP-dependent aspartate aminotransferase-like (Major domain)"/>
    <property type="match status" value="1"/>
</dbReference>
<dbReference type="InterPro" id="IPR015424">
    <property type="entry name" value="PyrdxlP-dep_Trfase"/>
</dbReference>
<evidence type="ECO:0000256" key="6">
    <source>
        <dbReference type="ARBA" id="ARBA00022898"/>
    </source>
</evidence>
<comment type="cofactor">
    <cofactor evidence="1 8">
        <name>pyridoxal 5'-phosphate</name>
        <dbReference type="ChEBI" id="CHEBI:597326"/>
    </cofactor>
</comment>
<evidence type="ECO:0000313" key="11">
    <source>
        <dbReference type="Proteomes" id="UP000238081"/>
    </source>
</evidence>
<keyword evidence="8" id="KW-0368">Histidine biosynthesis</keyword>
<dbReference type="InterPro" id="IPR050106">
    <property type="entry name" value="HistidinolP_aminotransfase"/>
</dbReference>
<dbReference type="PROSITE" id="PS00599">
    <property type="entry name" value="AA_TRANSFER_CLASS_2"/>
    <property type="match status" value="1"/>
</dbReference>
<dbReference type="GO" id="GO:0030170">
    <property type="term" value="F:pyridoxal phosphate binding"/>
    <property type="evidence" value="ECO:0007669"/>
    <property type="project" value="InterPro"/>
</dbReference>
<comment type="caution">
    <text evidence="10">The sequence shown here is derived from an EMBL/GenBank/DDBJ whole genome shotgun (WGS) entry which is preliminary data.</text>
</comment>
<keyword evidence="6 8" id="KW-0663">Pyridoxal phosphate</keyword>